<evidence type="ECO:0000313" key="1">
    <source>
        <dbReference type="EMBL" id="VAW70215.1"/>
    </source>
</evidence>
<gene>
    <name evidence="1" type="ORF">MNBD_GAMMA10-1028</name>
</gene>
<feature type="non-terminal residue" evidence="1">
    <location>
        <position position="1"/>
    </location>
</feature>
<proteinExistence type="predicted"/>
<sequence>SIEELERVLESLDRGLFEEAIRNIRKTYASIEVFARGSEDAEFLQRLKLLKHFEEEVMELKESGELHVHDEDRYKNLSYKLYLEKHSHRSVDHPLHLGDE</sequence>
<name>A0A3B0XP12_9ZZZZ</name>
<accession>A0A3B0XP12</accession>
<protein>
    <submittedName>
        <fullName evidence="1">Uncharacterized protein</fullName>
    </submittedName>
</protein>
<dbReference type="EMBL" id="UOFJ01000503">
    <property type="protein sequence ID" value="VAW70215.1"/>
    <property type="molecule type" value="Genomic_DNA"/>
</dbReference>
<organism evidence="1">
    <name type="scientific">hydrothermal vent metagenome</name>
    <dbReference type="NCBI Taxonomy" id="652676"/>
    <lineage>
        <taxon>unclassified sequences</taxon>
        <taxon>metagenomes</taxon>
        <taxon>ecological metagenomes</taxon>
    </lineage>
</organism>
<dbReference type="AlphaFoldDB" id="A0A3B0XP12"/>
<reference evidence="1" key="1">
    <citation type="submission" date="2018-06" db="EMBL/GenBank/DDBJ databases">
        <authorList>
            <person name="Zhirakovskaya E."/>
        </authorList>
    </citation>
    <scope>NUCLEOTIDE SEQUENCE</scope>
</reference>